<dbReference type="KEGG" id="age:AA314_03198"/>
<reference evidence="4 6" key="1">
    <citation type="submission" date="2015-05" db="EMBL/GenBank/DDBJ databases">
        <title>Genome assembly of Archangium gephyra DSM 2261.</title>
        <authorList>
            <person name="Sharma G."/>
            <person name="Subramanian S."/>
        </authorList>
    </citation>
    <scope>NUCLEOTIDE SEQUENCE [LARGE SCALE GENOMIC DNA]</scope>
    <source>
        <strain evidence="4 6">DSM 2261</strain>
    </source>
</reference>
<organism evidence="4 6">
    <name type="scientific">Archangium gephyra</name>
    <dbReference type="NCBI Taxonomy" id="48"/>
    <lineage>
        <taxon>Bacteria</taxon>
        <taxon>Pseudomonadati</taxon>
        <taxon>Myxococcota</taxon>
        <taxon>Myxococcia</taxon>
        <taxon>Myxococcales</taxon>
        <taxon>Cystobacterineae</taxon>
        <taxon>Archangiaceae</taxon>
        <taxon>Archangium</taxon>
    </lineage>
</organism>
<name>A0AAC8TD79_9BACT</name>
<protein>
    <submittedName>
        <fullName evidence="4">Uncharacterized protein</fullName>
    </submittedName>
</protein>
<accession>A0AAC8TD79</accession>
<feature type="coiled-coil region" evidence="1">
    <location>
        <begin position="52"/>
        <end position="79"/>
    </location>
</feature>
<evidence type="ECO:0000313" key="5">
    <source>
        <dbReference type="EMBL" id="REG34389.1"/>
    </source>
</evidence>
<proteinExistence type="predicted"/>
<evidence type="ECO:0000313" key="6">
    <source>
        <dbReference type="Proteomes" id="UP000035579"/>
    </source>
</evidence>
<evidence type="ECO:0000256" key="2">
    <source>
        <dbReference type="SAM" id="MobiDB-lite"/>
    </source>
</evidence>
<dbReference type="EMBL" id="QUMU01000003">
    <property type="protein sequence ID" value="REG34389.1"/>
    <property type="molecule type" value="Genomic_DNA"/>
</dbReference>
<dbReference type="Proteomes" id="UP000256345">
    <property type="component" value="Unassembled WGS sequence"/>
</dbReference>
<dbReference type="EMBL" id="CP011509">
    <property type="protein sequence ID" value="AKJ01572.1"/>
    <property type="molecule type" value="Genomic_DNA"/>
</dbReference>
<evidence type="ECO:0000313" key="4">
    <source>
        <dbReference type="EMBL" id="AKJ01572.1"/>
    </source>
</evidence>
<feature type="chain" id="PRO_5041990320" evidence="3">
    <location>
        <begin position="19"/>
        <end position="185"/>
    </location>
</feature>
<dbReference type="AlphaFoldDB" id="A0AAC8TD79"/>
<evidence type="ECO:0000256" key="1">
    <source>
        <dbReference type="SAM" id="Coils"/>
    </source>
</evidence>
<keyword evidence="3" id="KW-0732">Signal</keyword>
<dbReference type="RefSeq" id="WP_116119937.1">
    <property type="nucleotide sequence ID" value="NZ_CP011509.1"/>
</dbReference>
<evidence type="ECO:0000313" key="7">
    <source>
        <dbReference type="Proteomes" id="UP000256345"/>
    </source>
</evidence>
<evidence type="ECO:0000256" key="3">
    <source>
        <dbReference type="SAM" id="SignalP"/>
    </source>
</evidence>
<feature type="region of interest" description="Disordered" evidence="2">
    <location>
        <begin position="149"/>
        <end position="185"/>
    </location>
</feature>
<keyword evidence="7" id="KW-1185">Reference proteome</keyword>
<gene>
    <name evidence="4" type="ORF">AA314_03198</name>
    <name evidence="5" type="ORF">ATI61_103283</name>
</gene>
<sequence length="185" mass="19903">MRYIGVLVMVLASGLALAQSAPRPPPASVVLPAEKASDVPDAQKLERSSKSLGAMREVLRDVLAKLEEARRAKDVVKLNCVNEKLTQIKGLLRISEQSDVALQEAVSTRDATSSAHEYTKVMIAQQKVSQLRTEAEKCIGQLAFQADENMSVEVEEPTNLPGGDPTHPAPVDGIEVRPPPSSAVQ</sequence>
<keyword evidence="1" id="KW-0175">Coiled coil</keyword>
<reference evidence="5 7" key="2">
    <citation type="submission" date="2018-08" db="EMBL/GenBank/DDBJ databases">
        <title>Genomic Encyclopedia of Archaeal and Bacterial Type Strains, Phase II (KMG-II): from individual species to whole genera.</title>
        <authorList>
            <person name="Goeker M."/>
        </authorList>
    </citation>
    <scope>NUCLEOTIDE SEQUENCE [LARGE SCALE GENOMIC DNA]</scope>
    <source>
        <strain evidence="5 7">DSM 2261</strain>
    </source>
</reference>
<feature type="signal peptide" evidence="3">
    <location>
        <begin position="1"/>
        <end position="18"/>
    </location>
</feature>
<dbReference type="Proteomes" id="UP000035579">
    <property type="component" value="Chromosome"/>
</dbReference>